<dbReference type="EMBL" id="NAJM01000034">
    <property type="protein sequence ID" value="RVX68894.1"/>
    <property type="molecule type" value="Genomic_DNA"/>
</dbReference>
<dbReference type="AlphaFoldDB" id="A0A438MYT2"/>
<dbReference type="Proteomes" id="UP000288859">
    <property type="component" value="Unassembled WGS sequence"/>
</dbReference>
<keyword evidence="1" id="KW-0175">Coiled coil</keyword>
<dbReference type="OrthoDB" id="3532430at2759"/>
<feature type="compositionally biased region" description="Low complexity" evidence="2">
    <location>
        <begin position="697"/>
        <end position="723"/>
    </location>
</feature>
<evidence type="ECO:0000256" key="2">
    <source>
        <dbReference type="SAM" id="MobiDB-lite"/>
    </source>
</evidence>
<feature type="coiled-coil region" evidence="1">
    <location>
        <begin position="129"/>
        <end position="198"/>
    </location>
</feature>
<feature type="coiled-coil region" evidence="1">
    <location>
        <begin position="531"/>
        <end position="611"/>
    </location>
</feature>
<organism evidence="3 4">
    <name type="scientific">Exophiala mesophila</name>
    <name type="common">Black yeast-like fungus</name>
    <dbReference type="NCBI Taxonomy" id="212818"/>
    <lineage>
        <taxon>Eukaryota</taxon>
        <taxon>Fungi</taxon>
        <taxon>Dikarya</taxon>
        <taxon>Ascomycota</taxon>
        <taxon>Pezizomycotina</taxon>
        <taxon>Eurotiomycetes</taxon>
        <taxon>Chaetothyriomycetidae</taxon>
        <taxon>Chaetothyriales</taxon>
        <taxon>Herpotrichiellaceae</taxon>
        <taxon>Exophiala</taxon>
    </lineage>
</organism>
<feature type="coiled-coil region" evidence="1">
    <location>
        <begin position="407"/>
        <end position="483"/>
    </location>
</feature>
<feature type="region of interest" description="Disordered" evidence="2">
    <location>
        <begin position="680"/>
        <end position="782"/>
    </location>
</feature>
<feature type="compositionally biased region" description="Low complexity" evidence="2">
    <location>
        <begin position="818"/>
        <end position="833"/>
    </location>
</feature>
<feature type="region of interest" description="Disordered" evidence="2">
    <location>
        <begin position="1"/>
        <end position="96"/>
    </location>
</feature>
<accession>A0A438MYT2</accession>
<feature type="coiled-coil region" evidence="1">
    <location>
        <begin position="296"/>
        <end position="323"/>
    </location>
</feature>
<protein>
    <submittedName>
        <fullName evidence="3">Uncharacterized protein</fullName>
    </submittedName>
</protein>
<proteinExistence type="predicted"/>
<dbReference type="PANTHER" id="PTHR23159">
    <property type="entry name" value="CENTROSOMAL PROTEIN 2"/>
    <property type="match status" value="1"/>
</dbReference>
<evidence type="ECO:0000313" key="3">
    <source>
        <dbReference type="EMBL" id="RVX68894.1"/>
    </source>
</evidence>
<feature type="region of interest" description="Disordered" evidence="2">
    <location>
        <begin position="798"/>
        <end position="835"/>
    </location>
</feature>
<dbReference type="PANTHER" id="PTHR23159:SF31">
    <property type="entry name" value="CENTROSOME-ASSOCIATED PROTEIN CEP250 ISOFORM X1"/>
    <property type="match status" value="1"/>
</dbReference>
<evidence type="ECO:0000256" key="1">
    <source>
        <dbReference type="SAM" id="Coils"/>
    </source>
</evidence>
<feature type="compositionally biased region" description="Basic residues" evidence="2">
    <location>
        <begin position="728"/>
        <end position="742"/>
    </location>
</feature>
<evidence type="ECO:0000313" key="4">
    <source>
        <dbReference type="Proteomes" id="UP000288859"/>
    </source>
</evidence>
<feature type="compositionally biased region" description="Acidic residues" evidence="2">
    <location>
        <begin position="808"/>
        <end position="817"/>
    </location>
</feature>
<comment type="caution">
    <text evidence="3">The sequence shown here is derived from an EMBL/GenBank/DDBJ whole genome shotgun (WGS) entry which is preliminary data.</text>
</comment>
<dbReference type="VEuPathDB" id="FungiDB:PV10_03043"/>
<reference evidence="3 4" key="1">
    <citation type="submission" date="2017-03" db="EMBL/GenBank/DDBJ databases">
        <title>Genomes of endolithic fungi from Antarctica.</title>
        <authorList>
            <person name="Coleine C."/>
            <person name="Masonjones S."/>
            <person name="Stajich J.E."/>
        </authorList>
    </citation>
    <scope>NUCLEOTIDE SEQUENCE [LARGE SCALE GENOMIC DNA]</scope>
    <source>
        <strain evidence="3 4">CCFEE 6314</strain>
    </source>
</reference>
<gene>
    <name evidence="3" type="ORF">B0A52_07549</name>
</gene>
<name>A0A438MYT2_EXOME</name>
<feature type="compositionally biased region" description="Basic and acidic residues" evidence="2">
    <location>
        <begin position="684"/>
        <end position="694"/>
    </location>
</feature>
<sequence>MANAQQGDQVRPRRSKRPSSAISPIKPTEETHHVSSNRTPSKPRPKKKARFSEPAIVTAPDSTGLTPWVGKTSIKTPKKRASTPAPATRYHDSDSEYDQVQFTPFRETLEPRTIRRIRRHGLSEEMHKFEADKKSKEQLQQTLQLKEKEVQRLKDELQQARDKNTILQDDINSSQGIIDEAEAQLHQLRQSFNDDTEVLSWSEFPDRTSPANIDNDNAGVIHIYEDEDVSSHPANLDSDDALAMGLELESARQAKQALFRSSQTGPSLSNLLVFADSPVKPTSMPGNLPSTPATFYQDLSKQLKAAVSRAEDAELALQAMTVEIQSLGFSYDNADANSTISNIKSHFRQMRLNLERIVPGETVGTFDNANLLPEIMAKLRLAAQTVRDRESELKSMRDQQKSLKGNFDHAILAAEKANARVKDLEEALDKNAEEMLEIRMRAQSWEREAKEHEANNQSLIAALDKYRGEVTRLEQLVQLVESEQASRLQDVRNATLAEFRQQVSDLEAKAAAETRGRRAAEDSAVERLKKINELESTLTSARQMSEDLHQQLRTLEKEHSGTISTHTAETGNLNSRMSNLATALASANQQIERLQTMNSRLEDRYRHEVDQGATALERIQTEYVRSVAKMNEERKKYLRRSKVRLANWDIESDGLIPFDDMNGPMTPASMVRFADDVDVEEADTDTHHQPEAHSRSHSNSNSGGYLPSDPFSPHSSVHVPGSVEMSRGRRSKRPNKRSSLKRSHSDVADLGLGDEDYEVGGDGYTVSSASEPTVKRGRRRYDSGIGMDDSVIAFNEIEVPNDGNGENNNEDEEDQDFDQSMLSDPISPDLSSELDLDLGRGRDALGFHVMA</sequence>